<dbReference type="OrthoDB" id="10051381at2759"/>
<accession>A0A4Y2BF75</accession>
<protein>
    <recommendedName>
        <fullName evidence="3">Helitron helicase-like domain-containing protein</fullName>
    </recommendedName>
</protein>
<comment type="caution">
    <text evidence="1">The sequence shown here is derived from an EMBL/GenBank/DDBJ whole genome shotgun (WGS) entry which is preliminary data.</text>
</comment>
<name>A0A4Y2BF75_ARAVE</name>
<keyword evidence="2" id="KW-1185">Reference proteome</keyword>
<reference evidence="1 2" key="1">
    <citation type="journal article" date="2019" name="Sci. Rep.">
        <title>Orb-weaving spider Araneus ventricosus genome elucidates the spidroin gene catalogue.</title>
        <authorList>
            <person name="Kono N."/>
            <person name="Nakamura H."/>
            <person name="Ohtoshi R."/>
            <person name="Moran D.A.P."/>
            <person name="Shinohara A."/>
            <person name="Yoshida Y."/>
            <person name="Fujiwara M."/>
            <person name="Mori M."/>
            <person name="Tomita M."/>
            <person name="Arakawa K."/>
        </authorList>
    </citation>
    <scope>NUCLEOTIDE SEQUENCE [LARGE SCALE GENOMIC DNA]</scope>
</reference>
<proteinExistence type="predicted"/>
<evidence type="ECO:0008006" key="3">
    <source>
        <dbReference type="Google" id="ProtNLM"/>
    </source>
</evidence>
<dbReference type="Proteomes" id="UP000499080">
    <property type="component" value="Unassembled WGS sequence"/>
</dbReference>
<dbReference type="EMBL" id="BGPR01000070">
    <property type="protein sequence ID" value="GBL90189.1"/>
    <property type="molecule type" value="Genomic_DNA"/>
</dbReference>
<gene>
    <name evidence="1" type="ORF">AVEN_130313_1</name>
</gene>
<evidence type="ECO:0000313" key="2">
    <source>
        <dbReference type="Proteomes" id="UP000499080"/>
    </source>
</evidence>
<organism evidence="1 2">
    <name type="scientific">Araneus ventricosus</name>
    <name type="common">Orbweaver spider</name>
    <name type="synonym">Epeira ventricosa</name>
    <dbReference type="NCBI Taxonomy" id="182803"/>
    <lineage>
        <taxon>Eukaryota</taxon>
        <taxon>Metazoa</taxon>
        <taxon>Ecdysozoa</taxon>
        <taxon>Arthropoda</taxon>
        <taxon>Chelicerata</taxon>
        <taxon>Arachnida</taxon>
        <taxon>Araneae</taxon>
        <taxon>Araneomorphae</taxon>
        <taxon>Entelegynae</taxon>
        <taxon>Araneoidea</taxon>
        <taxon>Araneidae</taxon>
        <taxon>Araneus</taxon>
    </lineage>
</organism>
<dbReference type="AlphaFoldDB" id="A0A4Y2BF75"/>
<evidence type="ECO:0000313" key="1">
    <source>
        <dbReference type="EMBL" id="GBL90189.1"/>
    </source>
</evidence>
<sequence length="104" mass="12024">MDEKCVHCKVFKWEEETAGMCCSGGKVSLPLLDETEEPLKSLLLHDSEESRRYLNRIRKYNSCFEMTSYSVDRKVIMPGFFPTFNIQGQQVYHKIGSLLLVANQ</sequence>